<sequence>MTRGSTTGYCILLGNLPISWKSKTQGVVSRSSAKAEYKKMALTCCEVTWLVSLLKELGIKDLGLVDLKCDNQVAIYIVANLVFHARTKHIEVDGHYVRDQVRAGTVKPFYVSSKAQVADVFTKVLYDDQHQELLTRLEVLDFSHSQLTREYRSDVN</sequence>
<protein>
    <submittedName>
        <fullName evidence="1">Cysteine-rich RLK (Receptor-like protein kinase) 8</fullName>
    </submittedName>
</protein>
<dbReference type="PANTHER" id="PTHR11439">
    <property type="entry name" value="GAG-POL-RELATED RETROTRANSPOSON"/>
    <property type="match status" value="1"/>
</dbReference>
<proteinExistence type="predicted"/>
<comment type="caution">
    <text evidence="1">The sequence shown here is derived from an EMBL/GenBank/DDBJ whole genome shotgun (WGS) entry which is preliminary data.</text>
</comment>
<organism evidence="1">
    <name type="scientific">Tanacetum cinerariifolium</name>
    <name type="common">Dalmatian daisy</name>
    <name type="synonym">Chrysanthemum cinerariifolium</name>
    <dbReference type="NCBI Taxonomy" id="118510"/>
    <lineage>
        <taxon>Eukaryota</taxon>
        <taxon>Viridiplantae</taxon>
        <taxon>Streptophyta</taxon>
        <taxon>Embryophyta</taxon>
        <taxon>Tracheophyta</taxon>
        <taxon>Spermatophyta</taxon>
        <taxon>Magnoliopsida</taxon>
        <taxon>eudicotyledons</taxon>
        <taxon>Gunneridae</taxon>
        <taxon>Pentapetalae</taxon>
        <taxon>asterids</taxon>
        <taxon>campanulids</taxon>
        <taxon>Asterales</taxon>
        <taxon>Asteraceae</taxon>
        <taxon>Asteroideae</taxon>
        <taxon>Anthemideae</taxon>
        <taxon>Anthemidinae</taxon>
        <taxon>Tanacetum</taxon>
    </lineage>
</organism>
<evidence type="ECO:0000313" key="1">
    <source>
        <dbReference type="EMBL" id="GFA08762.1"/>
    </source>
</evidence>
<dbReference type="EMBL" id="BKCJ010366981">
    <property type="protein sequence ID" value="GFA08762.1"/>
    <property type="molecule type" value="Genomic_DNA"/>
</dbReference>
<dbReference type="CDD" id="cd09272">
    <property type="entry name" value="RNase_HI_RT_Ty1"/>
    <property type="match status" value="1"/>
</dbReference>
<keyword evidence="1" id="KW-0418">Kinase</keyword>
<keyword evidence="1" id="KW-0808">Transferase</keyword>
<reference evidence="1" key="1">
    <citation type="journal article" date="2019" name="Sci. Rep.">
        <title>Draft genome of Tanacetum cinerariifolium, the natural source of mosquito coil.</title>
        <authorList>
            <person name="Yamashiro T."/>
            <person name="Shiraishi A."/>
            <person name="Satake H."/>
            <person name="Nakayama K."/>
        </authorList>
    </citation>
    <scope>NUCLEOTIDE SEQUENCE</scope>
</reference>
<keyword evidence="1" id="KW-0675">Receptor</keyword>
<name>A0A699J3I0_TANCI</name>
<dbReference type="AlphaFoldDB" id="A0A699J3I0"/>
<gene>
    <name evidence="1" type="ORF">Tci_580734</name>
</gene>
<dbReference type="GO" id="GO:0016301">
    <property type="term" value="F:kinase activity"/>
    <property type="evidence" value="ECO:0007669"/>
    <property type="project" value="UniProtKB-KW"/>
</dbReference>
<accession>A0A699J3I0</accession>
<dbReference type="PANTHER" id="PTHR11439:SF498">
    <property type="entry name" value="DNAK FAMILY PROTEIN"/>
    <property type="match status" value="1"/>
</dbReference>